<dbReference type="Proteomes" id="UP001143543">
    <property type="component" value="Unassembled WGS sequence"/>
</dbReference>
<organism evidence="3 4">
    <name type="scientific">Neptunitalea lumnitzerae</name>
    <dbReference type="NCBI Taxonomy" id="2965509"/>
    <lineage>
        <taxon>Bacteria</taxon>
        <taxon>Pseudomonadati</taxon>
        <taxon>Bacteroidota</taxon>
        <taxon>Flavobacteriia</taxon>
        <taxon>Flavobacteriales</taxon>
        <taxon>Flavobacteriaceae</taxon>
        <taxon>Neptunitalea</taxon>
    </lineage>
</organism>
<comment type="caution">
    <text evidence="3">The sequence shown here is derived from an EMBL/GenBank/DDBJ whole genome shotgun (WGS) entry which is preliminary data.</text>
</comment>
<evidence type="ECO:0000313" key="3">
    <source>
        <dbReference type="EMBL" id="GLB49534.1"/>
    </source>
</evidence>
<reference evidence="3" key="1">
    <citation type="submission" date="2022-07" db="EMBL/GenBank/DDBJ databases">
        <title>Taxonomy of Novel Oxalotrophic and Methylotrophic Bacteria.</title>
        <authorList>
            <person name="Sahin N."/>
            <person name="Tani A."/>
        </authorList>
    </citation>
    <scope>NUCLEOTIDE SEQUENCE</scope>
    <source>
        <strain evidence="3">Y10</strain>
    </source>
</reference>
<keyword evidence="4" id="KW-1185">Reference proteome</keyword>
<comment type="similarity">
    <text evidence="1">Belongs to the barstar family.</text>
</comment>
<dbReference type="InterPro" id="IPR000468">
    <property type="entry name" value="Barstar"/>
</dbReference>
<dbReference type="SUPFAM" id="SSF52038">
    <property type="entry name" value="Barstar-related"/>
    <property type="match status" value="1"/>
</dbReference>
<protein>
    <recommendedName>
        <fullName evidence="2">Barstar (barnase inhibitor) domain-containing protein</fullName>
    </recommendedName>
</protein>
<dbReference type="EMBL" id="BRVO01000002">
    <property type="protein sequence ID" value="GLB49534.1"/>
    <property type="molecule type" value="Genomic_DNA"/>
</dbReference>
<evidence type="ECO:0000313" key="4">
    <source>
        <dbReference type="Proteomes" id="UP001143543"/>
    </source>
</evidence>
<evidence type="ECO:0000256" key="1">
    <source>
        <dbReference type="ARBA" id="ARBA00006845"/>
    </source>
</evidence>
<proteinExistence type="inferred from homology"/>
<feature type="domain" description="Barstar (barnase inhibitor)" evidence="2">
    <location>
        <begin position="29"/>
        <end position="117"/>
    </location>
</feature>
<sequence length="145" mass="17108">MNYQGIVLFHKTELFDNAIEFYEDNDSKIIEFDTEEISNSKQLHFELKSKLYLPSSYANTFESLLECLLEYEVEEEGLVLIFEQLDKLPFKYVYSLLDVLANVAKAKQKEGFTFVVLAQVDNSYFKLYKPLNSPEFICWNEKEKK</sequence>
<dbReference type="RefSeq" id="WP_281765165.1">
    <property type="nucleotide sequence ID" value="NZ_BRVO01000002.1"/>
</dbReference>
<evidence type="ECO:0000259" key="2">
    <source>
        <dbReference type="Pfam" id="PF01337"/>
    </source>
</evidence>
<gene>
    <name evidence="3" type="ORF">Y10_19020</name>
</gene>
<name>A0ABQ5MJF4_9FLAO</name>
<accession>A0ABQ5MJF4</accession>
<dbReference type="Pfam" id="PF01337">
    <property type="entry name" value="Barstar"/>
    <property type="match status" value="1"/>
</dbReference>
<dbReference type="InterPro" id="IPR035905">
    <property type="entry name" value="Barstar-like_sf"/>
</dbReference>
<dbReference type="Gene3D" id="3.30.370.10">
    <property type="entry name" value="Barstar-like"/>
    <property type="match status" value="1"/>
</dbReference>